<dbReference type="PANTHER" id="PTHR11046">
    <property type="entry name" value="OLIGORIBONUCLEASE, MITOCHONDRIAL"/>
    <property type="match status" value="1"/>
</dbReference>
<dbReference type="SUPFAM" id="SSF53098">
    <property type="entry name" value="Ribonuclease H-like"/>
    <property type="match status" value="1"/>
</dbReference>
<comment type="subunit">
    <text evidence="13">Monomer. Interacts with ssb (via C-terminus); this interaction stimulates the exonuclease activity by recruiting the enzyme to its substrate.</text>
</comment>
<name>A0ABY7GG54_9GAMM</name>
<dbReference type="Pfam" id="PF08411">
    <property type="entry name" value="ExoI_SH3"/>
    <property type="match status" value="1"/>
</dbReference>
<evidence type="ECO:0000256" key="14">
    <source>
        <dbReference type="PIRNR" id="PIRNR000977"/>
    </source>
</evidence>
<dbReference type="SMART" id="SM00479">
    <property type="entry name" value="EXOIII"/>
    <property type="match status" value="1"/>
</dbReference>
<dbReference type="InterPro" id="IPR013620">
    <property type="entry name" value="Exonuc_1_SH3"/>
</dbReference>
<proteinExistence type="predicted"/>
<dbReference type="RefSeq" id="WP_255187950.1">
    <property type="nucleotide sequence ID" value="NZ_CP113517.1"/>
</dbReference>
<evidence type="ECO:0000256" key="13">
    <source>
        <dbReference type="ARBA" id="ARBA00046792"/>
    </source>
</evidence>
<feature type="domain" description="ExoI C-terminal" evidence="16">
    <location>
        <begin position="357"/>
        <end position="477"/>
    </location>
</feature>
<evidence type="ECO:0000256" key="1">
    <source>
        <dbReference type="ARBA" id="ARBA00000563"/>
    </source>
</evidence>
<keyword evidence="9 14" id="KW-0269">Exonuclease</keyword>
<evidence type="ECO:0000256" key="4">
    <source>
        <dbReference type="ARBA" id="ARBA00019900"/>
    </source>
</evidence>
<dbReference type="InterPro" id="IPR034747">
    <property type="entry name" value="EXOI_SH3"/>
</dbReference>
<dbReference type="PANTHER" id="PTHR11046:SF11">
    <property type="entry name" value="EXODEOXYRIBONUCLEASE I"/>
    <property type="match status" value="1"/>
</dbReference>
<dbReference type="InterPro" id="IPR038649">
    <property type="entry name" value="EXOI_SH3_sf"/>
</dbReference>
<dbReference type="InterPro" id="IPR013520">
    <property type="entry name" value="Ribonucl_H"/>
</dbReference>
<evidence type="ECO:0000256" key="8">
    <source>
        <dbReference type="ARBA" id="ARBA00022801"/>
    </source>
</evidence>
<organism evidence="17 18">
    <name type="scientific">Methylomonas rapida</name>
    <dbReference type="NCBI Taxonomy" id="2963939"/>
    <lineage>
        <taxon>Bacteria</taxon>
        <taxon>Pseudomonadati</taxon>
        <taxon>Pseudomonadota</taxon>
        <taxon>Gammaproteobacteria</taxon>
        <taxon>Methylococcales</taxon>
        <taxon>Methylococcaceae</taxon>
        <taxon>Methylomonas</taxon>
    </lineage>
</organism>
<evidence type="ECO:0000259" key="15">
    <source>
        <dbReference type="PROSITE" id="PS51784"/>
    </source>
</evidence>
<dbReference type="CDD" id="cd06138">
    <property type="entry name" value="ExoI_N"/>
    <property type="match status" value="1"/>
</dbReference>
<evidence type="ECO:0000256" key="11">
    <source>
        <dbReference type="ARBA" id="ARBA00023125"/>
    </source>
</evidence>
<dbReference type="PROSITE" id="PS51784">
    <property type="entry name" value="EXOI_SH3"/>
    <property type="match status" value="1"/>
</dbReference>
<dbReference type="EC" id="3.1.11.1" evidence="3 14"/>
<evidence type="ECO:0000256" key="2">
    <source>
        <dbReference type="ARBA" id="ARBA00001946"/>
    </source>
</evidence>
<evidence type="ECO:0000256" key="3">
    <source>
        <dbReference type="ARBA" id="ARBA00012108"/>
    </source>
</evidence>
<dbReference type="Gene3D" id="3.30.1520.20">
    <property type="entry name" value="Exonuclease ExoI, domain 2"/>
    <property type="match status" value="1"/>
</dbReference>
<dbReference type="InterPro" id="IPR022894">
    <property type="entry name" value="Oligoribonuclease"/>
</dbReference>
<dbReference type="InterPro" id="IPR036397">
    <property type="entry name" value="RNaseH_sf"/>
</dbReference>
<sequence>MSTATYFWHDYETFGTDPQRDRACQFAGIRTDLDFNIVGEPVMLYCKTADDYLPNPEACLITGITPQLADEKGICEAEFIGTIHAQLAQPDTCSLGYNSIRFDDEVTRNLLYRNFFDPYAREWQNGNSRWDLIDIARAARALRPAGINWPVSEDGTPSFRLEAITQANDISHQAAHDALSDVHATIALARLIRQRQPKLYDYLFAHRSKQAAFKLLQLGSFTPLVHVSGRFPAQKNCLAIVLPICAHPRNNNEIIVYDLSADPAALLELSASEIQQRVFVSNDALAEEGMERIPLKTVHINKSPVLAPLNVVRAEDAERLALNIAQCLRHAEAIKAAVRPELENKLATVFNRGYTDSPQDPDLMIYSGGFFSQKDKLAMQKIRQTPAQQLANLTLDFDDARLPEMLFRYRGRNYPDTLTAAERPIWRDFCRQRLLHPDAAGNLTRFYQAVEALQHQGADEQLLAKLIAFADFRQQQLAEPATTRGIQPAP</sequence>
<evidence type="ECO:0000256" key="7">
    <source>
        <dbReference type="ARBA" id="ARBA00022763"/>
    </source>
</evidence>
<keyword evidence="10" id="KW-0460">Magnesium</keyword>
<dbReference type="Pfam" id="PF00929">
    <property type="entry name" value="RNase_T"/>
    <property type="match status" value="1"/>
</dbReference>
<dbReference type="Gene3D" id="3.30.420.10">
    <property type="entry name" value="Ribonuclease H-like superfamily/Ribonuclease H"/>
    <property type="match status" value="1"/>
</dbReference>
<dbReference type="GO" id="GO:0008310">
    <property type="term" value="F:single-stranded DNA 3'-5' DNA exonuclease activity"/>
    <property type="evidence" value="ECO:0007669"/>
    <property type="project" value="UniProtKB-EC"/>
</dbReference>
<dbReference type="PROSITE" id="PS51785">
    <property type="entry name" value="EXOI_C"/>
    <property type="match status" value="1"/>
</dbReference>
<keyword evidence="8 14" id="KW-0378">Hydrolase</keyword>
<accession>A0ABY7GG54</accession>
<reference evidence="17" key="1">
    <citation type="submission" date="2022-11" db="EMBL/GenBank/DDBJ databases">
        <title>Methylomonas rapida sp. nov., Carotenoid-Producing Obligate Methanotrophs with High Growth Characteristics and Biotechnological Potential.</title>
        <authorList>
            <person name="Tikhonova E.N."/>
            <person name="Suleimanov R.Z."/>
            <person name="Miroshnikov K."/>
            <person name="Oshkin I.Y."/>
            <person name="Belova S.E."/>
            <person name="Danilova O.V."/>
            <person name="Ashikhmin A."/>
            <person name="Konopkin A."/>
            <person name="But S.Y."/>
            <person name="Khmelenina V.N."/>
            <person name="Kuznetsov N."/>
            <person name="Pimenov N.V."/>
            <person name="Dedysh S.N."/>
        </authorList>
    </citation>
    <scope>NUCLEOTIDE SEQUENCE</scope>
    <source>
        <strain evidence="17">MP1</strain>
    </source>
</reference>
<dbReference type="Gene3D" id="1.20.1280.70">
    <property type="entry name" value="Exonuclease ExoI, domain 3"/>
    <property type="match status" value="1"/>
</dbReference>
<protein>
    <recommendedName>
        <fullName evidence="4 14">Exodeoxyribonuclease I</fullName>
        <ecNumber evidence="3 14">3.1.11.1</ecNumber>
    </recommendedName>
</protein>
<evidence type="ECO:0000313" key="17">
    <source>
        <dbReference type="EMBL" id="WAR42968.1"/>
    </source>
</evidence>
<dbReference type="InterPro" id="IPR023607">
    <property type="entry name" value="Exodeoxyribonuclease_I"/>
</dbReference>
<dbReference type="EMBL" id="CP113517">
    <property type="protein sequence ID" value="WAR42968.1"/>
    <property type="molecule type" value="Genomic_DNA"/>
</dbReference>
<comment type="cofactor">
    <cofactor evidence="2">
        <name>Mg(2+)</name>
        <dbReference type="ChEBI" id="CHEBI:18420"/>
    </cofactor>
</comment>
<dbReference type="InterPro" id="IPR058561">
    <property type="entry name" value="Exonuc_1_C"/>
</dbReference>
<evidence type="ECO:0000256" key="6">
    <source>
        <dbReference type="ARBA" id="ARBA00022723"/>
    </source>
</evidence>
<dbReference type="NCBIfam" id="NF008746">
    <property type="entry name" value="PRK11779.1"/>
    <property type="match status" value="1"/>
</dbReference>
<comment type="catalytic activity">
    <reaction evidence="1 14">
        <text>Exonucleolytic cleavage in the 3'- to 5'-direction to yield nucleoside 5'-phosphates.</text>
        <dbReference type="EC" id="3.1.11.1"/>
    </reaction>
</comment>
<gene>
    <name evidence="17" type="primary">sbcB</name>
    <name evidence="17" type="ORF">NM686_011190</name>
</gene>
<evidence type="ECO:0000256" key="10">
    <source>
        <dbReference type="ARBA" id="ARBA00022842"/>
    </source>
</evidence>
<keyword evidence="11" id="KW-0238">DNA-binding</keyword>
<feature type="domain" description="ExoI SH3-like" evidence="15">
    <location>
        <begin position="197"/>
        <end position="354"/>
    </location>
</feature>
<evidence type="ECO:0000256" key="5">
    <source>
        <dbReference type="ARBA" id="ARBA00022722"/>
    </source>
</evidence>
<keyword evidence="7 14" id="KW-0227">DNA damage</keyword>
<evidence type="ECO:0000256" key="12">
    <source>
        <dbReference type="ARBA" id="ARBA00023204"/>
    </source>
</evidence>
<dbReference type="InterPro" id="IPR012337">
    <property type="entry name" value="RNaseH-like_sf"/>
</dbReference>
<evidence type="ECO:0000259" key="16">
    <source>
        <dbReference type="PROSITE" id="PS51785"/>
    </source>
</evidence>
<keyword evidence="12 14" id="KW-0234">DNA repair</keyword>
<dbReference type="PIRSF" id="PIRSF000977">
    <property type="entry name" value="Exodeoxyribonuclease_I"/>
    <property type="match status" value="1"/>
</dbReference>
<evidence type="ECO:0000256" key="9">
    <source>
        <dbReference type="ARBA" id="ARBA00022839"/>
    </source>
</evidence>
<keyword evidence="6" id="KW-0479">Metal-binding</keyword>
<dbReference type="Proteomes" id="UP001162780">
    <property type="component" value="Chromosome"/>
</dbReference>
<dbReference type="Pfam" id="PF26016">
    <property type="entry name" value="ExoI_C"/>
    <property type="match status" value="1"/>
</dbReference>
<evidence type="ECO:0000313" key="18">
    <source>
        <dbReference type="Proteomes" id="UP001162780"/>
    </source>
</evidence>
<keyword evidence="18" id="KW-1185">Reference proteome</keyword>
<keyword evidence="5 14" id="KW-0540">Nuclease</keyword>